<evidence type="ECO:0000313" key="8">
    <source>
        <dbReference type="Proteomes" id="UP000017081"/>
    </source>
</evidence>
<evidence type="ECO:0008006" key="9">
    <source>
        <dbReference type="Google" id="ProtNLM"/>
    </source>
</evidence>
<dbReference type="GO" id="GO:0022857">
    <property type="term" value="F:transmembrane transporter activity"/>
    <property type="evidence" value="ECO:0007669"/>
    <property type="project" value="InterPro"/>
</dbReference>
<feature type="transmembrane region" description="Helical" evidence="6">
    <location>
        <begin position="299"/>
        <end position="321"/>
    </location>
</feature>
<organism evidence="7 8">
    <name type="scientific">Cetobacterium somerae ATCC BAA-474</name>
    <dbReference type="NCBI Taxonomy" id="1319815"/>
    <lineage>
        <taxon>Bacteria</taxon>
        <taxon>Fusobacteriati</taxon>
        <taxon>Fusobacteriota</taxon>
        <taxon>Fusobacteriia</taxon>
        <taxon>Fusobacteriales</taxon>
        <taxon>Fusobacteriaceae</taxon>
        <taxon>Cetobacterium</taxon>
    </lineage>
</organism>
<sequence>MIKEGKVSTKIGVLKEVRGKVGEENFQILSVLSGLVAMMIFFSMASPYFFTMNNMMTVALQTSIIAIIAIGQTFVLITTGIDLSIGSNMAIAGIVTSLALVNGVPMIIAIMLGLITGIISGLINGLLIVLGDLPPFVVTLGSMSIVRGLALVITNGIPVSGLPKAFRYIGNGKVLDVPFSVIIMFLLTGIFGFILSKTKLGTHIYACGSNIEAARLSGINTKKTLIQVYVFSGFLAACSGIILASRIASGQPSAGMGYELFAVASAVIGGTSLAGGEGIITGTLIGALVIGVLRNGLNLMGVSAFLQEILIGIVIILAVFADRIKRK</sequence>
<reference evidence="7 8" key="1">
    <citation type="submission" date="2013-08" db="EMBL/GenBank/DDBJ databases">
        <authorList>
            <person name="Weinstock G."/>
            <person name="Sodergren E."/>
            <person name="Wylie T."/>
            <person name="Fulton L."/>
            <person name="Fulton R."/>
            <person name="Fronick C."/>
            <person name="O'Laughlin M."/>
            <person name="Godfrey J."/>
            <person name="Miner T."/>
            <person name="Herter B."/>
            <person name="Appelbaum E."/>
            <person name="Cordes M."/>
            <person name="Lek S."/>
            <person name="Wollam A."/>
            <person name="Pepin K.H."/>
            <person name="Palsikar V.B."/>
            <person name="Mitreva M."/>
            <person name="Wilson R.K."/>
        </authorList>
    </citation>
    <scope>NUCLEOTIDE SEQUENCE [LARGE SCALE GENOMIC DNA]</scope>
    <source>
        <strain evidence="7 8">ATCC BAA-474</strain>
    </source>
</reference>
<keyword evidence="4 6" id="KW-1133">Transmembrane helix</keyword>
<keyword evidence="3 6" id="KW-0812">Transmembrane</keyword>
<keyword evidence="8" id="KW-1185">Reference proteome</keyword>
<dbReference type="Pfam" id="PF02653">
    <property type="entry name" value="BPD_transp_2"/>
    <property type="match status" value="1"/>
</dbReference>
<accession>U7VBF6</accession>
<feature type="transmembrane region" description="Helical" evidence="6">
    <location>
        <begin position="83"/>
        <end position="101"/>
    </location>
</feature>
<dbReference type="CDD" id="cd06579">
    <property type="entry name" value="TM_PBP1_transp_AraH_like"/>
    <property type="match status" value="1"/>
</dbReference>
<evidence type="ECO:0000313" key="7">
    <source>
        <dbReference type="EMBL" id="ERT69047.1"/>
    </source>
</evidence>
<dbReference type="HOGENOM" id="CLU_028880_2_2_0"/>
<evidence type="ECO:0000256" key="1">
    <source>
        <dbReference type="ARBA" id="ARBA00004651"/>
    </source>
</evidence>
<keyword evidence="2" id="KW-1003">Cell membrane</keyword>
<dbReference type="InterPro" id="IPR001851">
    <property type="entry name" value="ABC_transp_permease"/>
</dbReference>
<feature type="transmembrane region" description="Helical" evidence="6">
    <location>
        <begin position="108"/>
        <end position="130"/>
    </location>
</feature>
<protein>
    <recommendedName>
        <fullName evidence="9">Branched-chain amino acid ABC transporter, permease protein</fullName>
    </recommendedName>
</protein>
<dbReference type="PANTHER" id="PTHR32196">
    <property type="entry name" value="ABC TRANSPORTER PERMEASE PROTEIN YPHD-RELATED-RELATED"/>
    <property type="match status" value="1"/>
</dbReference>
<dbReference type="STRING" id="1319815.HMPREF0202_01013"/>
<comment type="subcellular location">
    <subcellularLocation>
        <location evidence="1">Cell membrane</location>
        <topology evidence="1">Multi-pass membrane protein</topology>
    </subcellularLocation>
</comment>
<evidence type="ECO:0000256" key="2">
    <source>
        <dbReference type="ARBA" id="ARBA00022475"/>
    </source>
</evidence>
<feature type="transmembrane region" description="Helical" evidence="6">
    <location>
        <begin position="136"/>
        <end position="162"/>
    </location>
</feature>
<feature type="transmembrane region" description="Helical" evidence="6">
    <location>
        <begin position="28"/>
        <end position="50"/>
    </location>
</feature>
<evidence type="ECO:0000256" key="6">
    <source>
        <dbReference type="SAM" id="Phobius"/>
    </source>
</evidence>
<gene>
    <name evidence="7" type="ORF">HMPREF0202_01013</name>
</gene>
<dbReference type="GO" id="GO:0005886">
    <property type="term" value="C:plasma membrane"/>
    <property type="evidence" value="ECO:0007669"/>
    <property type="project" value="UniProtKB-SubCell"/>
</dbReference>
<dbReference type="EMBL" id="AXZF01000038">
    <property type="protein sequence ID" value="ERT69047.1"/>
    <property type="molecule type" value="Genomic_DNA"/>
</dbReference>
<evidence type="ECO:0000256" key="3">
    <source>
        <dbReference type="ARBA" id="ARBA00022692"/>
    </source>
</evidence>
<comment type="caution">
    <text evidence="7">The sequence shown here is derived from an EMBL/GenBank/DDBJ whole genome shotgun (WGS) entry which is preliminary data.</text>
</comment>
<feature type="transmembrane region" description="Helical" evidence="6">
    <location>
        <begin position="57"/>
        <end position="77"/>
    </location>
</feature>
<evidence type="ECO:0000256" key="5">
    <source>
        <dbReference type="ARBA" id="ARBA00023136"/>
    </source>
</evidence>
<dbReference type="eggNOG" id="COG1172">
    <property type="taxonomic scope" value="Bacteria"/>
</dbReference>
<dbReference type="AlphaFoldDB" id="U7VBF6"/>
<keyword evidence="5 6" id="KW-0472">Membrane</keyword>
<feature type="transmembrane region" description="Helical" evidence="6">
    <location>
        <begin position="226"/>
        <end position="248"/>
    </location>
</feature>
<dbReference type="Proteomes" id="UP000017081">
    <property type="component" value="Unassembled WGS sequence"/>
</dbReference>
<name>U7VBF6_9FUSO</name>
<proteinExistence type="predicted"/>
<feature type="transmembrane region" description="Helical" evidence="6">
    <location>
        <begin position="174"/>
        <end position="195"/>
    </location>
</feature>
<evidence type="ECO:0000256" key="4">
    <source>
        <dbReference type="ARBA" id="ARBA00022989"/>
    </source>
</evidence>
<feature type="transmembrane region" description="Helical" evidence="6">
    <location>
        <begin position="260"/>
        <end position="293"/>
    </location>
</feature>